<evidence type="ECO:0000259" key="4">
    <source>
        <dbReference type="SMART" id="SM01359"/>
    </source>
</evidence>
<dbReference type="Pfam" id="PF07703">
    <property type="entry name" value="A2M_BRD"/>
    <property type="match status" value="1"/>
</dbReference>
<dbReference type="Pfam" id="PF17972">
    <property type="entry name" value="bMG5"/>
    <property type="match status" value="1"/>
</dbReference>
<comment type="similarity">
    <text evidence="1">Belongs to the protease inhibitor I39 (alpha-2-macroglobulin) family. Bacterial alpha-2-macroglobulin subfamily.</text>
</comment>
<dbReference type="EMBL" id="JAGSPN010000004">
    <property type="protein sequence ID" value="MBR7782033.1"/>
    <property type="molecule type" value="Genomic_DNA"/>
</dbReference>
<feature type="domain" description="Alpha-2-macroglobulin" evidence="5">
    <location>
        <begin position="1232"/>
        <end position="1322"/>
    </location>
</feature>
<dbReference type="Pfam" id="PF11974">
    <property type="entry name" value="bMG3"/>
    <property type="match status" value="1"/>
</dbReference>
<organism evidence="6 7">
    <name type="scientific">Undibacterium luofuense</name>
    <dbReference type="NCBI Taxonomy" id="2828733"/>
    <lineage>
        <taxon>Bacteria</taxon>
        <taxon>Pseudomonadati</taxon>
        <taxon>Pseudomonadota</taxon>
        <taxon>Betaproteobacteria</taxon>
        <taxon>Burkholderiales</taxon>
        <taxon>Oxalobacteraceae</taxon>
        <taxon>Undibacterium</taxon>
    </lineage>
</organism>
<evidence type="ECO:0000259" key="5">
    <source>
        <dbReference type="SMART" id="SM01360"/>
    </source>
</evidence>
<feature type="domain" description="Alpha-2-macroglobulin bait region" evidence="4">
    <location>
        <begin position="995"/>
        <end position="1174"/>
    </location>
</feature>
<comment type="caution">
    <text evidence="6">The sequence shown here is derived from an EMBL/GenBank/DDBJ whole genome shotgun (WGS) entry which is preliminary data.</text>
</comment>
<keyword evidence="7" id="KW-1185">Reference proteome</keyword>
<reference evidence="6" key="1">
    <citation type="submission" date="2021-04" db="EMBL/GenBank/DDBJ databases">
        <title>novel species isolated from subtropical streams in China.</title>
        <authorList>
            <person name="Lu H."/>
        </authorList>
    </citation>
    <scope>NUCLEOTIDE SEQUENCE</scope>
    <source>
        <strain evidence="6">LFS511W</strain>
    </source>
</reference>
<dbReference type="InterPro" id="IPR041203">
    <property type="entry name" value="Bact_A2M_MG5"/>
</dbReference>
<dbReference type="GO" id="GO:0004866">
    <property type="term" value="F:endopeptidase inhibitor activity"/>
    <property type="evidence" value="ECO:0007669"/>
    <property type="project" value="InterPro"/>
</dbReference>
<evidence type="ECO:0000256" key="2">
    <source>
        <dbReference type="ARBA" id="ARBA00022729"/>
    </source>
</evidence>
<keyword evidence="2 3" id="KW-0732">Signal</keyword>
<dbReference type="InterPro" id="IPR008930">
    <property type="entry name" value="Terpenoid_cyclase/PrenylTrfase"/>
</dbReference>
<dbReference type="RefSeq" id="WP_212687374.1">
    <property type="nucleotide sequence ID" value="NZ_JAGSPN010000004.1"/>
</dbReference>
<dbReference type="InterPro" id="IPR002890">
    <property type="entry name" value="MG2"/>
</dbReference>
<feature type="signal peptide" evidence="3">
    <location>
        <begin position="1"/>
        <end position="23"/>
    </location>
</feature>
<evidence type="ECO:0000313" key="6">
    <source>
        <dbReference type="EMBL" id="MBR7782033.1"/>
    </source>
</evidence>
<dbReference type="Proteomes" id="UP000680067">
    <property type="component" value="Unassembled WGS sequence"/>
</dbReference>
<evidence type="ECO:0000256" key="3">
    <source>
        <dbReference type="SAM" id="SignalP"/>
    </source>
</evidence>
<dbReference type="PANTHER" id="PTHR40094:SF1">
    <property type="entry name" value="UBIQUITIN DOMAIN-CONTAINING PROTEIN"/>
    <property type="match status" value="1"/>
</dbReference>
<sequence length="1906" mass="210662">MTIYWRPALALIAATSFVTVSEAANVASFSPQGEVTQISQVRVQFSEPMIAFGDPKIKDPFTVQCKLKGNGRWINEKNWVYDFSEPASSGLNCQFRLLPGLNTLAGNPVQGQTSYSFTTGGPFVSRIQPYSGANIEEDQAFILQHSAPVAESVIREKVYCERKGVQERIPVKLLTGKDRKAILDTLNLKISDDRVTAIQCQQSFPSKTEVRVVWEKGIISTEGGPANSKQQQFQYKVRSAFSAEMDCIRENARAGCTPVLPVTLTFNTPVKRELIEKITLKTPKATLKPVLSAEDKKAQTLSYISFPPPYTENAELLLDLPSSLTDESGRKLSNAAEFPMKIRTADFSPLAKFATAPFGIVEWGPDAAMPLTLRQVEQEIGLKQADGKKPAGQLTQLRATEDAAIIDWIAQLNKYHESTLRIGKEDVQSRTLSLLNQQKGSEKINLPVSSPDNKRPFEVVGIPMRQPGFYIFEVESRLLGRALLDRDAPMYVRTSALTTNLAVHLKTGRENSLVWVTRLDNGKAVAGAEIRISDCHGKQIWNGKTGAQGTVLAAVTSDQACPAIAGTEAKIQGFFASARISDSKGVEDMSFVLSSWNQGIESFRFNFPTDFNPVTTKRAHTIFDRTLFRAGQTVSMKHVFRSESRNGFGNVNPKDLPVKARIVHQGSGQEYVFPLQWRGNQSALTQFVIPQQAKLGTYEVYLESTPPTEKRPEYEEWGMPSGTYLTGSFRVEEFVLPTMTGQISQPNGLLVTPKQIPLQVQLNYLNGGAAAGRPVEVSAILAGRTLQYPQFADFQFGQWSDAEDRIIVANKQAISLDKAGSGKTVVNQLPEISSPKTMLAEMNYTDPNGEIQTISQQFSVWPSAVVLGVKTEGWISLRDKARIKLIALTTDGKPAPGTRVSVKGRQELTISHRKKIVGGFYAYENLDESKDLGELCSGKADERGYFLCEVDLKISGNINLEAKALDKDGKAFLTQSSIWVSGAESWFDGENQDRIDILPERKHYQPGETAKFQVRMPFRAATALVAVEREGIIETFTVDISGKDPSISVPIKAEYGPNVYVSVLAVRGRMREVPWYSFFTWGWKEPVNWWHEFREYQAPTTTVDLAKPAFKYGVAEIFVSHQGNEMKIGVQTDQSSYAVRGKARVKIDAKLADGKPAAGAELAIAVVDEALLELQPNDSWKLLSAMYQRRSYGVETATAQMQVIGKRHYGRKAVAAGGGGGKSPTRELIDTLLLWKPDLVLDANGHAEIEVPINDALTSFRVVAVGTYASNVFGTGSTAFTVKQDLQIITGLPPMVREGDNYTAQLTLRNTTARDMQLSVTAKNDQETLPEQRVKIAAGSSLEVSWPVTVPLLKGNAETDSLQWEFAAKETGAATHASDSLKFTQKRVTAVPVTVQQATLVQIDKTLSMNLIRPQEALPDRGGIALNYSASLLNGSEGLRRYFERYPYSCLEQRTSKAIGLRDKQMWQKVVNDLPSYLDENGLASYFPLQNSGQQGSDALTAYLLAITQEGGYPVPDEFRKKMLQGLSDFVEGKITRKYWAPLTDLDFRKLAALEALSRYQAVQPRMLGSISVTPNLWPTSAVLDWYAILSRSTSIPKRDQLLKEADQILRARLSYQGTRMVFNTEQNDNLWWLMSNSNSNAVRLLLTMADKPEWKEDMPRLLNGALQRQNSGHWGTTTANAWGTLALEKFARTFETEKVSGVTTAALPAMDKPLAFSWTTNEGKVLVPAAQLRGGEQALQMNHEGKGKPWVTLQSLAAIPLKNPNFSGLRLTRKITALEQKTPGQYSKGDVLRIDVQIETNAELVWVVLNDPVPAGASIMGSGLGRDSEIAGAQVSDNKDAPVYEERSFDAYRAYYQWLPKGKINASYVIRLNQPGVFRLPSTRAEVMYSPDIFAETPNASLTVK</sequence>
<evidence type="ECO:0000256" key="1">
    <source>
        <dbReference type="ARBA" id="ARBA00010556"/>
    </source>
</evidence>
<gene>
    <name evidence="6" type="ORF">KDM89_07775</name>
</gene>
<protein>
    <submittedName>
        <fullName evidence="6">Alpha-2-macroglobulin</fullName>
    </submittedName>
</protein>
<proteinExistence type="inferred from homology"/>
<dbReference type="Pfam" id="PF01835">
    <property type="entry name" value="MG2"/>
    <property type="match status" value="1"/>
</dbReference>
<dbReference type="PANTHER" id="PTHR40094">
    <property type="entry name" value="ALPHA-2-MACROGLOBULIN HOMOLOG"/>
    <property type="match status" value="1"/>
</dbReference>
<dbReference type="InterPro" id="IPR011625">
    <property type="entry name" value="A2M_N_BRD"/>
</dbReference>
<dbReference type="Pfam" id="PF17973">
    <property type="entry name" value="bMG10"/>
    <property type="match status" value="1"/>
</dbReference>
<feature type="chain" id="PRO_5036702316" evidence="3">
    <location>
        <begin position="24"/>
        <end position="1906"/>
    </location>
</feature>
<dbReference type="SMART" id="SM01360">
    <property type="entry name" value="A2M"/>
    <property type="match status" value="1"/>
</dbReference>
<dbReference type="Pfam" id="PF00207">
    <property type="entry name" value="A2M"/>
    <property type="match status" value="1"/>
</dbReference>
<evidence type="ECO:0000313" key="7">
    <source>
        <dbReference type="Proteomes" id="UP000680067"/>
    </source>
</evidence>
<dbReference type="InterPro" id="IPR051802">
    <property type="entry name" value="YfhM-like"/>
</dbReference>
<dbReference type="InterPro" id="IPR001599">
    <property type="entry name" value="Macroglobln_a2"/>
</dbReference>
<dbReference type="SUPFAM" id="SSF48239">
    <property type="entry name" value="Terpenoid cyclases/Protein prenyltransferases"/>
    <property type="match status" value="1"/>
</dbReference>
<dbReference type="SMART" id="SM01359">
    <property type="entry name" value="A2M_N_2"/>
    <property type="match status" value="1"/>
</dbReference>
<dbReference type="InterPro" id="IPR021868">
    <property type="entry name" value="Alpha_2_Macroglob_MG3"/>
</dbReference>
<name>A0A941I7N9_9BURK</name>
<dbReference type="InterPro" id="IPR041246">
    <property type="entry name" value="Bact_MG10"/>
</dbReference>
<accession>A0A941I7N9</accession>